<dbReference type="RefSeq" id="WP_048476953.1">
    <property type="nucleotide sequence ID" value="NZ_JBIRUD010000012.1"/>
</dbReference>
<evidence type="ECO:0000313" key="4">
    <source>
        <dbReference type="Proteomes" id="UP000035932"/>
    </source>
</evidence>
<proteinExistence type="predicted"/>
<evidence type="ECO:0000256" key="1">
    <source>
        <dbReference type="SAM" id="MobiDB-lite"/>
    </source>
</evidence>
<organism evidence="3 4">
    <name type="scientific">Streptomyces roseus</name>
    <dbReference type="NCBI Taxonomy" id="66430"/>
    <lineage>
        <taxon>Bacteria</taxon>
        <taxon>Bacillati</taxon>
        <taxon>Actinomycetota</taxon>
        <taxon>Actinomycetes</taxon>
        <taxon>Kitasatosporales</taxon>
        <taxon>Streptomycetaceae</taxon>
        <taxon>Streptomyces</taxon>
    </lineage>
</organism>
<evidence type="ECO:0008006" key="5">
    <source>
        <dbReference type="Google" id="ProtNLM"/>
    </source>
</evidence>
<keyword evidence="2" id="KW-0812">Transmembrane</keyword>
<comment type="caution">
    <text evidence="3">The sequence shown here is derived from an EMBL/GenBank/DDBJ whole genome shotgun (WGS) entry which is preliminary data.</text>
</comment>
<feature type="compositionally biased region" description="Low complexity" evidence="1">
    <location>
        <begin position="48"/>
        <end position="71"/>
    </location>
</feature>
<feature type="region of interest" description="Disordered" evidence="1">
    <location>
        <begin position="48"/>
        <end position="72"/>
    </location>
</feature>
<keyword evidence="2" id="KW-1133">Transmembrane helix</keyword>
<keyword evidence="2" id="KW-0472">Membrane</keyword>
<dbReference type="STRING" id="66430.ACS04_14270"/>
<evidence type="ECO:0000256" key="2">
    <source>
        <dbReference type="SAM" id="Phobius"/>
    </source>
</evidence>
<protein>
    <recommendedName>
        <fullName evidence="5">Lipoprotein</fullName>
    </recommendedName>
</protein>
<feature type="transmembrane region" description="Helical" evidence="2">
    <location>
        <begin position="23"/>
        <end position="42"/>
    </location>
</feature>
<name>A0A0J6XQU8_9ACTN</name>
<evidence type="ECO:0000313" key="3">
    <source>
        <dbReference type="EMBL" id="KMO97143.1"/>
    </source>
</evidence>
<dbReference type="EMBL" id="LFML01000053">
    <property type="protein sequence ID" value="KMO97143.1"/>
    <property type="molecule type" value="Genomic_DNA"/>
</dbReference>
<keyword evidence="4" id="KW-1185">Reference proteome</keyword>
<sequence length="204" mass="20813">MPHRPAELTPTPELLSHHGAGPLHWLATATAMAAVVALAGLLQPDASATGRAAAPTGTTAAPASGPQATAPDPAAVTYPLDCKGLPTAVTATAQGDLDGDRRPETVAAVRCDAGSGTPPHAIYVLAQDRTPGATPRIVATLLEAGKRQTAADLTISDGVVTASLLGYSSPQVPRYSPDVKQLAKWRWTGGKFRQELTNSDAGSV</sequence>
<accession>A0A0J6XQU8</accession>
<gene>
    <name evidence="3" type="ORF">ACS04_14270</name>
</gene>
<dbReference type="AlphaFoldDB" id="A0A0J6XQU8"/>
<dbReference type="PATRIC" id="fig|66430.4.peg.5286"/>
<dbReference type="Proteomes" id="UP000035932">
    <property type="component" value="Unassembled WGS sequence"/>
</dbReference>
<reference evidence="3 4" key="1">
    <citation type="submission" date="2015-06" db="EMBL/GenBank/DDBJ databases">
        <title>Recapitulation of the evolution of biosynthetic gene clusters reveals hidden chemical diversity on bacterial genomes.</title>
        <authorList>
            <person name="Cruz-Morales P."/>
            <person name="Martinez-Guerrero C."/>
            <person name="Morales-Escalante M.A."/>
            <person name="Yanez-Guerra L.A."/>
            <person name="Kopp J.F."/>
            <person name="Feldmann J."/>
            <person name="Ramos-Aboites H.E."/>
            <person name="Barona-Gomez F."/>
        </authorList>
    </citation>
    <scope>NUCLEOTIDE SEQUENCE [LARGE SCALE GENOMIC DNA]</scope>
    <source>
        <strain evidence="3 4">ATCC 31245</strain>
    </source>
</reference>